<evidence type="ECO:0000313" key="1">
    <source>
        <dbReference type="EMBL" id="MBE1162506.1"/>
    </source>
</evidence>
<dbReference type="RefSeq" id="WP_192557349.1">
    <property type="nucleotide sequence ID" value="NZ_JACZZA010000014.1"/>
</dbReference>
<keyword evidence="2" id="KW-1185">Reference proteome</keyword>
<reference evidence="1 2" key="1">
    <citation type="submission" date="2020-09" db="EMBL/GenBank/DDBJ databases">
        <title>Dyella sp. 7MK23 isolated from forest soil.</title>
        <authorList>
            <person name="Fu J."/>
        </authorList>
    </citation>
    <scope>NUCLEOTIDE SEQUENCE [LARGE SCALE GENOMIC DNA]</scope>
    <source>
        <strain evidence="1 2">7MK23</strain>
    </source>
</reference>
<accession>A0ABR9GEM5</accession>
<gene>
    <name evidence="1" type="ORF">IGX34_19135</name>
</gene>
<proteinExistence type="predicted"/>
<dbReference type="EMBL" id="JACZZA010000014">
    <property type="protein sequence ID" value="MBE1162506.1"/>
    <property type="molecule type" value="Genomic_DNA"/>
</dbReference>
<comment type="caution">
    <text evidence="1">The sequence shown here is derived from an EMBL/GenBank/DDBJ whole genome shotgun (WGS) entry which is preliminary data.</text>
</comment>
<evidence type="ECO:0000313" key="2">
    <source>
        <dbReference type="Proteomes" id="UP000651010"/>
    </source>
</evidence>
<protein>
    <submittedName>
        <fullName evidence="1">Uncharacterized protein</fullName>
    </submittedName>
</protein>
<sequence length="141" mass="14764">MHIAGSIYPTVVAPSRLPLPAPSTAAPARSAEAEEEITSVCLASASDADQCEARMDAASGQAQHMAYCDVDDVGFAQCLSRYSRALVRHPAASRRSLQVAVLNSQGQREMLTVLATAAASNEQISAAIRKGRPDVAIVAMP</sequence>
<name>A0ABR9GEM5_9GAMM</name>
<organism evidence="1 2">
    <name type="scientific">Dyella acidiphila</name>
    <dbReference type="NCBI Taxonomy" id="2775866"/>
    <lineage>
        <taxon>Bacteria</taxon>
        <taxon>Pseudomonadati</taxon>
        <taxon>Pseudomonadota</taxon>
        <taxon>Gammaproteobacteria</taxon>
        <taxon>Lysobacterales</taxon>
        <taxon>Rhodanobacteraceae</taxon>
        <taxon>Dyella</taxon>
    </lineage>
</organism>
<dbReference type="Proteomes" id="UP000651010">
    <property type="component" value="Unassembled WGS sequence"/>
</dbReference>